<evidence type="ECO:0000256" key="1">
    <source>
        <dbReference type="ARBA" id="ARBA00001668"/>
    </source>
</evidence>
<comment type="catalytic activity">
    <reaction evidence="1">
        <text>Hydrolysis of DNA containing ring-opened 7-methylguanine residues, releasing 2,6-diamino-4-hydroxy-5-(N-methyl)formamidopyrimidine.</text>
        <dbReference type="EC" id="3.2.2.23"/>
    </reaction>
</comment>
<dbReference type="InterPro" id="IPR000214">
    <property type="entry name" value="Znf_DNA_glyclase/AP_lyase"/>
</dbReference>
<evidence type="ECO:0000256" key="9">
    <source>
        <dbReference type="ARBA" id="ARBA00022833"/>
    </source>
</evidence>
<evidence type="ECO:0000256" key="5">
    <source>
        <dbReference type="ARBA" id="ARBA00022723"/>
    </source>
</evidence>
<keyword evidence="9" id="KW-0862">Zinc</keyword>
<comment type="catalytic activity">
    <reaction evidence="15">
        <text>2'-deoxyribonucleotide-(2'-deoxyribose 5'-phosphate)-2'-deoxyribonucleotide-DNA = a 3'-end 2'-deoxyribonucleotide-(2,3-dehydro-2,3-deoxyribose 5'-phosphate)-DNA + a 5'-end 5'-phospho-2'-deoxyribonucleoside-DNA + H(+)</text>
        <dbReference type="Rhea" id="RHEA:66592"/>
        <dbReference type="Rhea" id="RHEA-COMP:13180"/>
        <dbReference type="Rhea" id="RHEA-COMP:16897"/>
        <dbReference type="Rhea" id="RHEA-COMP:17067"/>
        <dbReference type="ChEBI" id="CHEBI:15378"/>
        <dbReference type="ChEBI" id="CHEBI:136412"/>
        <dbReference type="ChEBI" id="CHEBI:157695"/>
        <dbReference type="ChEBI" id="CHEBI:167181"/>
        <dbReference type="EC" id="4.2.99.18"/>
    </reaction>
</comment>
<dbReference type="NCBIfam" id="NF002211">
    <property type="entry name" value="PRK01103.1"/>
    <property type="match status" value="1"/>
</dbReference>
<evidence type="ECO:0000256" key="11">
    <source>
        <dbReference type="ARBA" id="ARBA00023204"/>
    </source>
</evidence>
<dbReference type="RefSeq" id="WP_338822944.1">
    <property type="nucleotide sequence ID" value="NZ_CP148067.1"/>
</dbReference>
<keyword evidence="10" id="KW-0238">DNA-binding</keyword>
<feature type="domain" description="Formamidopyrimidine-DNA glycosylase catalytic" evidence="18">
    <location>
        <begin position="2"/>
        <end position="116"/>
    </location>
</feature>
<dbReference type="PROSITE" id="PS51066">
    <property type="entry name" value="ZF_FPG_2"/>
    <property type="match status" value="1"/>
</dbReference>
<dbReference type="InterPro" id="IPR015886">
    <property type="entry name" value="H2TH_FPG"/>
</dbReference>
<keyword evidence="20" id="KW-1185">Reference proteome</keyword>
<keyword evidence="8 19" id="KW-0378">Hydrolase</keyword>
<dbReference type="PANTHER" id="PTHR22993:SF9">
    <property type="entry name" value="FORMAMIDOPYRIMIDINE-DNA GLYCOSYLASE"/>
    <property type="match status" value="1"/>
</dbReference>
<evidence type="ECO:0000256" key="2">
    <source>
        <dbReference type="ARBA" id="ARBA00001947"/>
    </source>
</evidence>
<keyword evidence="12" id="KW-0456">Lyase</keyword>
<dbReference type="PROSITE" id="PS51068">
    <property type="entry name" value="FPG_CAT"/>
    <property type="match status" value="1"/>
</dbReference>
<evidence type="ECO:0000256" key="12">
    <source>
        <dbReference type="ARBA" id="ARBA00023239"/>
    </source>
</evidence>
<keyword evidence="14 19" id="KW-0326">Glycosidase</keyword>
<dbReference type="NCBIfam" id="TIGR00577">
    <property type="entry name" value="fpg"/>
    <property type="match status" value="1"/>
</dbReference>
<evidence type="ECO:0000259" key="18">
    <source>
        <dbReference type="PROSITE" id="PS51068"/>
    </source>
</evidence>
<dbReference type="EC" id="3.2.2.23" evidence="19"/>
<dbReference type="Gene3D" id="3.20.190.10">
    <property type="entry name" value="MutM-like, N-terminal"/>
    <property type="match status" value="1"/>
</dbReference>
<evidence type="ECO:0000256" key="15">
    <source>
        <dbReference type="ARBA" id="ARBA00044632"/>
    </source>
</evidence>
<dbReference type="InterPro" id="IPR015887">
    <property type="entry name" value="DNA_glyclase_Znf_dom_DNA_BS"/>
</dbReference>
<dbReference type="Gene3D" id="1.10.8.50">
    <property type="match status" value="1"/>
</dbReference>
<evidence type="ECO:0000313" key="19">
    <source>
        <dbReference type="EMBL" id="WXL29330.1"/>
    </source>
</evidence>
<evidence type="ECO:0000256" key="3">
    <source>
        <dbReference type="ARBA" id="ARBA00009409"/>
    </source>
</evidence>
<proteinExistence type="inferred from homology"/>
<dbReference type="GO" id="GO:0008534">
    <property type="term" value="F:oxidized purine nucleobase lesion DNA N-glycosylase activity"/>
    <property type="evidence" value="ECO:0007669"/>
    <property type="project" value="UniProtKB-EC"/>
</dbReference>
<dbReference type="SMART" id="SM00898">
    <property type="entry name" value="Fapy_DNA_glyco"/>
    <property type="match status" value="1"/>
</dbReference>
<evidence type="ECO:0000256" key="4">
    <source>
        <dbReference type="ARBA" id="ARBA00011245"/>
    </source>
</evidence>
<dbReference type="EMBL" id="CP148067">
    <property type="protein sequence ID" value="WXL29330.1"/>
    <property type="molecule type" value="Genomic_DNA"/>
</dbReference>
<dbReference type="PROSITE" id="PS01242">
    <property type="entry name" value="ZF_FPG_1"/>
    <property type="match status" value="1"/>
</dbReference>
<reference evidence="19" key="1">
    <citation type="submission" date="2024-03" db="EMBL/GenBank/DDBJ databases">
        <title>Complete genome sequence of Mycoplasma felifaucium Z921 isolated from the trachea of a cheetah.</title>
        <authorList>
            <person name="Spergser J."/>
        </authorList>
    </citation>
    <scope>NUCLEOTIDE SEQUENCE [LARGE SCALE GENOMIC DNA]</scope>
    <source>
        <strain evidence="19">Z921</strain>
    </source>
</reference>
<accession>A0ABZ2RUL0</accession>
<evidence type="ECO:0000256" key="14">
    <source>
        <dbReference type="ARBA" id="ARBA00023295"/>
    </source>
</evidence>
<dbReference type="Pfam" id="PF01149">
    <property type="entry name" value="Fapy_DNA_glyco"/>
    <property type="match status" value="1"/>
</dbReference>
<evidence type="ECO:0000256" key="10">
    <source>
        <dbReference type="ARBA" id="ARBA00023125"/>
    </source>
</evidence>
<keyword evidence="7 16" id="KW-0863">Zinc-finger</keyword>
<dbReference type="SUPFAM" id="SSF81624">
    <property type="entry name" value="N-terminal domain of MutM-like DNA repair proteins"/>
    <property type="match status" value="1"/>
</dbReference>
<dbReference type="Pfam" id="PF06831">
    <property type="entry name" value="H2TH"/>
    <property type="match status" value="1"/>
</dbReference>
<sequence length="273" mass="31660">MPELPEVRTVSTQLDKLVKNTTIISVDVFLPKLLKNCNIEQFKNYLTNEKILSIENLGKYIIFKLSNNKNLISHLRMTGKYFNDKIKTKNQRKHDHVIFHLDIHTDLTYNDYRQFGAFYIKNTNELFTTSPLDKLGKEPWDINPKELFDSVKNKNTNVKTLLLNQSYILGIGNIYANEILFEAKINPETKCKDIDFDNWLNILEISKIILSEAIKFGGSTINSYSSVNGVVGNYQNFLKVHMKSGQNCPRCNCLITKKIINQRMTYYCPNCQK</sequence>
<keyword evidence="6" id="KW-0227">DNA damage</keyword>
<evidence type="ECO:0000256" key="7">
    <source>
        <dbReference type="ARBA" id="ARBA00022771"/>
    </source>
</evidence>
<dbReference type="InterPro" id="IPR020629">
    <property type="entry name" value="FPG_Glyclase"/>
</dbReference>
<organism evidence="19 20">
    <name type="scientific">Mycoplasmopsis felifaucium</name>
    <dbReference type="NCBI Taxonomy" id="35768"/>
    <lineage>
        <taxon>Bacteria</taxon>
        <taxon>Bacillati</taxon>
        <taxon>Mycoplasmatota</taxon>
        <taxon>Mycoplasmoidales</taxon>
        <taxon>Metamycoplasmataceae</taxon>
        <taxon>Mycoplasmopsis</taxon>
    </lineage>
</organism>
<keyword evidence="13" id="KW-0511">Multifunctional enzyme</keyword>
<comment type="similarity">
    <text evidence="3">Belongs to the FPG family.</text>
</comment>
<dbReference type="PANTHER" id="PTHR22993">
    <property type="entry name" value="FORMAMIDOPYRIMIDINE-DNA GLYCOSYLASE"/>
    <property type="match status" value="1"/>
</dbReference>
<dbReference type="Proteomes" id="UP001477443">
    <property type="component" value="Chromosome"/>
</dbReference>
<feature type="domain" description="FPG-type" evidence="17">
    <location>
        <begin position="239"/>
        <end position="273"/>
    </location>
</feature>
<protein>
    <submittedName>
        <fullName evidence="19">DNA-formamidopyrimidine glycosylase</fullName>
        <ecNumber evidence="19">3.2.2.23</ecNumber>
    </submittedName>
</protein>
<evidence type="ECO:0000256" key="13">
    <source>
        <dbReference type="ARBA" id="ARBA00023268"/>
    </source>
</evidence>
<evidence type="ECO:0000259" key="17">
    <source>
        <dbReference type="PROSITE" id="PS51066"/>
    </source>
</evidence>
<name>A0ABZ2RUL0_9BACT</name>
<dbReference type="InterPro" id="IPR012319">
    <property type="entry name" value="FPG_cat"/>
</dbReference>
<evidence type="ECO:0000313" key="20">
    <source>
        <dbReference type="Proteomes" id="UP001477443"/>
    </source>
</evidence>
<dbReference type="InterPro" id="IPR035937">
    <property type="entry name" value="FPG_N"/>
</dbReference>
<gene>
    <name evidence="19" type="primary">mutM</name>
    <name evidence="19" type="ORF">WG617_01615</name>
</gene>
<comment type="subunit">
    <text evidence="4">Monomer.</text>
</comment>
<comment type="cofactor">
    <cofactor evidence="2">
        <name>Zn(2+)</name>
        <dbReference type="ChEBI" id="CHEBI:29105"/>
    </cofactor>
</comment>
<dbReference type="SUPFAM" id="SSF46946">
    <property type="entry name" value="S13-like H2TH domain"/>
    <property type="match status" value="1"/>
</dbReference>
<keyword evidence="5" id="KW-0479">Metal-binding</keyword>
<evidence type="ECO:0000256" key="8">
    <source>
        <dbReference type="ARBA" id="ARBA00022801"/>
    </source>
</evidence>
<evidence type="ECO:0000256" key="16">
    <source>
        <dbReference type="PROSITE-ProRule" id="PRU00391"/>
    </source>
</evidence>
<dbReference type="CDD" id="cd08966">
    <property type="entry name" value="EcFpg-like_N"/>
    <property type="match status" value="1"/>
</dbReference>
<evidence type="ECO:0000256" key="6">
    <source>
        <dbReference type="ARBA" id="ARBA00022763"/>
    </source>
</evidence>
<dbReference type="InterPro" id="IPR010979">
    <property type="entry name" value="Ribosomal_uS13-like_H2TH"/>
</dbReference>
<keyword evidence="11" id="KW-0234">DNA repair</keyword>
<dbReference type="SMART" id="SM01232">
    <property type="entry name" value="H2TH"/>
    <property type="match status" value="1"/>
</dbReference>
<dbReference type="SUPFAM" id="SSF57716">
    <property type="entry name" value="Glucocorticoid receptor-like (DNA-binding domain)"/>
    <property type="match status" value="1"/>
</dbReference>